<proteinExistence type="predicted"/>
<protein>
    <submittedName>
        <fullName evidence="1">DUF6510 family protein</fullName>
    </submittedName>
</protein>
<gene>
    <name evidence="1" type="ORF">ACFPJ4_13675</name>
</gene>
<dbReference type="Proteomes" id="UP001596039">
    <property type="component" value="Unassembled WGS sequence"/>
</dbReference>
<keyword evidence="2" id="KW-1185">Reference proteome</keyword>
<sequence length="86" mass="9086">MTHVDGNALAGPLSELFAFDLTTAVGRCLNCGASGMIGDAMVYLAAPGTVARCPHCDEVLATLVEADDRVWLSLRGISALEVRRRP</sequence>
<reference evidence="2" key="1">
    <citation type="journal article" date="2019" name="Int. J. Syst. Evol. Microbiol.">
        <title>The Global Catalogue of Microorganisms (GCM) 10K type strain sequencing project: providing services to taxonomists for standard genome sequencing and annotation.</title>
        <authorList>
            <consortium name="The Broad Institute Genomics Platform"/>
            <consortium name="The Broad Institute Genome Sequencing Center for Infectious Disease"/>
            <person name="Wu L."/>
            <person name="Ma J."/>
        </authorList>
    </citation>
    <scope>NUCLEOTIDE SEQUENCE [LARGE SCALE GENOMIC DNA]</scope>
    <source>
        <strain evidence="2">CGMCC 4.6997</strain>
    </source>
</reference>
<dbReference type="EMBL" id="JBHSMG010000004">
    <property type="protein sequence ID" value="MFC5503292.1"/>
    <property type="molecule type" value="Genomic_DNA"/>
</dbReference>
<evidence type="ECO:0000313" key="1">
    <source>
        <dbReference type="EMBL" id="MFC5503292.1"/>
    </source>
</evidence>
<evidence type="ECO:0000313" key="2">
    <source>
        <dbReference type="Proteomes" id="UP001596039"/>
    </source>
</evidence>
<dbReference type="RefSeq" id="WP_386741007.1">
    <property type="nucleotide sequence ID" value="NZ_JBHSMG010000004.1"/>
</dbReference>
<dbReference type="Pfam" id="PF20120">
    <property type="entry name" value="DUF6510"/>
    <property type="match status" value="1"/>
</dbReference>
<accession>A0ABW0NT61</accession>
<name>A0ABW0NT61_9MICO</name>
<organism evidence="1 2">
    <name type="scientific">Lysinimonas soli</name>
    <dbReference type="NCBI Taxonomy" id="1074233"/>
    <lineage>
        <taxon>Bacteria</taxon>
        <taxon>Bacillati</taxon>
        <taxon>Actinomycetota</taxon>
        <taxon>Actinomycetes</taxon>
        <taxon>Micrococcales</taxon>
        <taxon>Microbacteriaceae</taxon>
        <taxon>Lysinimonas</taxon>
    </lineage>
</organism>
<comment type="caution">
    <text evidence="1">The sequence shown here is derived from an EMBL/GenBank/DDBJ whole genome shotgun (WGS) entry which is preliminary data.</text>
</comment>
<dbReference type="InterPro" id="IPR045423">
    <property type="entry name" value="DUF6510"/>
</dbReference>